<dbReference type="Proteomes" id="UP001177023">
    <property type="component" value="Unassembled WGS sequence"/>
</dbReference>
<organism evidence="1 2">
    <name type="scientific">Mesorhabditis spiculigera</name>
    <dbReference type="NCBI Taxonomy" id="96644"/>
    <lineage>
        <taxon>Eukaryota</taxon>
        <taxon>Metazoa</taxon>
        <taxon>Ecdysozoa</taxon>
        <taxon>Nematoda</taxon>
        <taxon>Chromadorea</taxon>
        <taxon>Rhabditida</taxon>
        <taxon>Rhabditina</taxon>
        <taxon>Rhabditomorpha</taxon>
        <taxon>Rhabditoidea</taxon>
        <taxon>Rhabditidae</taxon>
        <taxon>Mesorhabditinae</taxon>
        <taxon>Mesorhabditis</taxon>
    </lineage>
</organism>
<reference evidence="1" key="1">
    <citation type="submission" date="2023-06" db="EMBL/GenBank/DDBJ databases">
        <authorList>
            <person name="Delattre M."/>
        </authorList>
    </citation>
    <scope>NUCLEOTIDE SEQUENCE</scope>
    <source>
        <strain evidence="1">AF72</strain>
    </source>
</reference>
<dbReference type="AlphaFoldDB" id="A0AA36CX48"/>
<keyword evidence="2" id="KW-1185">Reference proteome</keyword>
<sequence>MPELVTFRAGVLFTLYLKRGDMWILVPVGYSGADDAAQPGVLVSVQTLGSPETLLSLYSGGDPGLTPSDDNFLINITSGNLTMHVIGKDEGSYTFTAQDEGQNSTLLAQDLQHLKLINVNQLCFQTKLTSKATEIEMCAYNSFAQFPFRLDGKRLERTACTKILFVGSLHLYCCSVAAPYIPGLVRTIYFDDHDLEDLAGNVLLIGLSDYETIVFNEVYQPSYITLPEVLDRDILVVVISSYWLYSATTHAEFSELRWARPTKPCQYQLFSTEGFTNNESALLVFDDNDPFQNQPLTSELYFILVPRGCQPTIAVAPKTSQCFAIYHHCEGSVFATAPGYKTRFHSAIPAYDYNTTWLCDAFQIDITIELLDFVNGDLTLAIRNLTDETVPGGM</sequence>
<gene>
    <name evidence="1" type="ORF">MSPICULIGERA_LOCUS14262</name>
</gene>
<accession>A0AA36CX48</accession>
<comment type="caution">
    <text evidence="1">The sequence shown here is derived from an EMBL/GenBank/DDBJ whole genome shotgun (WGS) entry which is preliminary data.</text>
</comment>
<evidence type="ECO:0000313" key="1">
    <source>
        <dbReference type="EMBL" id="CAJ0575962.1"/>
    </source>
</evidence>
<protein>
    <submittedName>
        <fullName evidence="1">Uncharacterized protein</fullName>
    </submittedName>
</protein>
<dbReference type="EMBL" id="CATQJA010002641">
    <property type="protein sequence ID" value="CAJ0575962.1"/>
    <property type="molecule type" value="Genomic_DNA"/>
</dbReference>
<proteinExistence type="predicted"/>
<evidence type="ECO:0000313" key="2">
    <source>
        <dbReference type="Proteomes" id="UP001177023"/>
    </source>
</evidence>
<feature type="non-terminal residue" evidence="1">
    <location>
        <position position="394"/>
    </location>
</feature>
<name>A0AA36CX48_9BILA</name>